<dbReference type="Proteomes" id="UP000574317">
    <property type="component" value="Unassembled WGS sequence"/>
</dbReference>
<organism evidence="1 2">
    <name type="scientific">Fusarium napiforme</name>
    <dbReference type="NCBI Taxonomy" id="42672"/>
    <lineage>
        <taxon>Eukaryota</taxon>
        <taxon>Fungi</taxon>
        <taxon>Dikarya</taxon>
        <taxon>Ascomycota</taxon>
        <taxon>Pezizomycotina</taxon>
        <taxon>Sordariomycetes</taxon>
        <taxon>Hypocreomycetidae</taxon>
        <taxon>Hypocreales</taxon>
        <taxon>Nectriaceae</taxon>
        <taxon>Fusarium</taxon>
        <taxon>Fusarium fujikuroi species complex</taxon>
    </lineage>
</organism>
<sequence>MDPNLEFYRSILHLRPWERRQRMQHLSESERDRVRIIIETEQKEQRLEELVAGRDLVQVALADPEYIKGDESLKNIVLGRTNWPLEDNAMIRRITNDVARSNSTLIQYAKNFDHSSHALDLDTWKLVYCDVCYVDGGNTTLQEIYEARLREEELQTPAERARELVRDNDLKRARRNAKWMIPVIESLSEDEKKGWEDKDPDLMNRLYEQSNQILKEGIKRQRPFDEIEQRKIKEISDEILELLSKPRNYEDILTEVWKQVSPAPPSWIQHILQTGEQFGFVYYRSREVYKTRWNWRSVWRRIDESSSPFRVTWTSIHCQGQSNRFKLHDLETENWPIFSPNEAMAEDDDLRKHFKEYIRENRSNTVEDERKKKKLKKKERKNYNDTLSPGILRNTFIVIPFEFASGNLNLEHYEFYDPCWVWAYDADWDGSEEETVVDGETYQGRVKVAKWSVNSWFYAARWEGEVQPFNQEAFDAAAIEESTDEIKGTGQTIHWRNCDRAFQKKCQGGVWLGMPKEGGWVKVDPGFSVYFVRGSKGEVRTADAA</sequence>
<accession>A0A8H5MWG8</accession>
<name>A0A8H5MWG8_9HYPO</name>
<dbReference type="EMBL" id="JAAOAO010000418">
    <property type="protein sequence ID" value="KAF5542785.1"/>
    <property type="molecule type" value="Genomic_DNA"/>
</dbReference>
<keyword evidence="2" id="KW-1185">Reference proteome</keyword>
<comment type="caution">
    <text evidence="1">The sequence shown here is derived from an EMBL/GenBank/DDBJ whole genome shotgun (WGS) entry which is preliminary data.</text>
</comment>
<reference evidence="1 2" key="1">
    <citation type="submission" date="2020-05" db="EMBL/GenBank/DDBJ databases">
        <title>Identification and distribution of gene clusters putatively required for synthesis of sphingolipid metabolism inhibitors in phylogenetically diverse species of the filamentous fungus Fusarium.</title>
        <authorList>
            <person name="Kim H.-S."/>
            <person name="Busman M."/>
            <person name="Brown D.W."/>
            <person name="Divon H."/>
            <person name="Uhlig S."/>
            <person name="Proctor R.H."/>
        </authorList>
    </citation>
    <scope>NUCLEOTIDE SEQUENCE [LARGE SCALE GENOMIC DNA]</scope>
    <source>
        <strain evidence="1 2">NRRL 25196</strain>
    </source>
</reference>
<evidence type="ECO:0000313" key="1">
    <source>
        <dbReference type="EMBL" id="KAF5542785.1"/>
    </source>
</evidence>
<dbReference type="AlphaFoldDB" id="A0A8H5MWG8"/>
<gene>
    <name evidence="1" type="ORF">FNAPI_9884</name>
</gene>
<proteinExistence type="predicted"/>
<evidence type="ECO:0000313" key="2">
    <source>
        <dbReference type="Proteomes" id="UP000574317"/>
    </source>
</evidence>
<protein>
    <submittedName>
        <fullName evidence="1">Uncharacterized protein</fullName>
    </submittedName>
</protein>